<accession>A0ACB7F676</accession>
<dbReference type="Proteomes" id="UP000805704">
    <property type="component" value="Chromosome 17"/>
</dbReference>
<protein>
    <submittedName>
        <fullName evidence="1">WD repeat-containing protein 97</fullName>
    </submittedName>
</protein>
<evidence type="ECO:0000313" key="2">
    <source>
        <dbReference type="Proteomes" id="UP000805704"/>
    </source>
</evidence>
<sequence>MVAPGEETRSSTLVLPSPAPSLLSGGNGTSNRSLFRQNVKQAAGKVEQRKQDVFTHGLHRVQHFSTDSPVRSMMYSEAAAAFVGLHSDNTVCLYKADGHKQASSAQLTFTGLTATKIPDRLVGWGPGPVFTLLDSELRPVDAALDGLDIRACQAAEHSTEVVTAGEGNVCVWSVMLMRCMVTSIFYCPASSMLLSASVDWTIRCWNVEEGNLVECVHTEREDLPLCIGGNRKGDTLFSFSRQGVDFWKIRHLYTLHCELKGDEKPPLRQILVSPFPAPFPTRVLCVSGDSDIMLIASKNRSSVDFLQGKAEGFVRRLLPAKRDPVGSDRGRFCTGLRLTTGQKVTTLKAYPENDYLLSMGEDMTVVVWKVNPYIQECLSQQMSVHCGQPLVYLAALGSQLALTFQEPSSGTYNLMHFDLLNQSRQTKCPPREGHLDDFTGHRTAHDYACVLIWACFVSSSLDGTVCIWDEKNRLVRTLELNAVPECLSYGGFGGELFLAIKGDLYKMNCGTFLPHFYQQMASSPLAAWVTNMQVLTKAILFSQLLYTYRAEPIPDLPIIENEETCSKRKIVSADKDEEEESPAILLLTEDMRRREDYESLVTSTTDLARLLQGTVKCKKGKPPSTKETRKEAFDQYMKILYGLPRNFQIDLEDTFDPQTFTFDPEPYNNKPCKLPALKENVRPQFKSNVPVNVEKAQEEEKAPVTKSKPKTLMKIKPRPAPKPKKPVIVKKEEEPPEIIPPAESKTPTPPPTPTPRRWQRTPKPPPPREPSPEVPTFLKQFEEEDWFKNLYPDKKCIPSTLSPEDFSMQLLACLNTSLSKTQILAALQALHSQGLLQKTDQLYQGLIDLVPKFVRPYMSPVERATLAEMLNLLMSLKSVGYDLVRKLLTLLAFKKLGLRDTVLCMLAALGVNEAEQWLWPDVESWDSELQDPSDIWKSLHDRADCWLELWISKYKEHERYLYFRSRAKWKAPTFSMVDVLNYFCSVQKEEYRKAQCAVPTGRKNTVLLPLYDCRSQPIIRLGETYSMARIPRPTGLLLPPLRNRPFLTNFPSFISLPLPRITLYPFHVYTDEDWVKASPRRYFVPQQSYVDYYRTSSVAFK</sequence>
<gene>
    <name evidence="1" type="primary">WDR97</name>
    <name evidence="1" type="ORF">GBF38_017847</name>
</gene>
<proteinExistence type="predicted"/>
<comment type="caution">
    <text evidence="1">The sequence shown here is derived from an EMBL/GenBank/DDBJ whole genome shotgun (WGS) entry which is preliminary data.</text>
</comment>
<reference evidence="1" key="1">
    <citation type="submission" date="2020-04" db="EMBL/GenBank/DDBJ databases">
        <title>A chromosome-scale assembly and high-density genetic map of the yellow drum (Nibea albiflora) genome.</title>
        <authorList>
            <person name="Xu D."/>
            <person name="Zhang W."/>
            <person name="Chen R."/>
            <person name="Tan P."/>
            <person name="Wang L."/>
            <person name="Song H."/>
            <person name="Tian L."/>
            <person name="Zhu Q."/>
            <person name="Wang B."/>
        </authorList>
    </citation>
    <scope>NUCLEOTIDE SEQUENCE</scope>
    <source>
        <strain evidence="1">ZJHYS-2018</strain>
    </source>
</reference>
<name>A0ACB7F676_NIBAL</name>
<evidence type="ECO:0000313" key="1">
    <source>
        <dbReference type="EMBL" id="KAG8009525.1"/>
    </source>
</evidence>
<dbReference type="EMBL" id="CM024805">
    <property type="protein sequence ID" value="KAG8009525.1"/>
    <property type="molecule type" value="Genomic_DNA"/>
</dbReference>
<organism evidence="1 2">
    <name type="scientific">Nibea albiflora</name>
    <name type="common">Yellow drum</name>
    <name type="synonym">Corvina albiflora</name>
    <dbReference type="NCBI Taxonomy" id="240163"/>
    <lineage>
        <taxon>Eukaryota</taxon>
        <taxon>Metazoa</taxon>
        <taxon>Chordata</taxon>
        <taxon>Craniata</taxon>
        <taxon>Vertebrata</taxon>
        <taxon>Euteleostomi</taxon>
        <taxon>Actinopterygii</taxon>
        <taxon>Neopterygii</taxon>
        <taxon>Teleostei</taxon>
        <taxon>Neoteleostei</taxon>
        <taxon>Acanthomorphata</taxon>
        <taxon>Eupercaria</taxon>
        <taxon>Sciaenidae</taxon>
        <taxon>Nibea</taxon>
    </lineage>
</organism>
<keyword evidence="2" id="KW-1185">Reference proteome</keyword>